<sequence>MDTNYWRPTASQASQDPVGGGGGEPTTGDWQEEVYQKIWA</sequence>
<evidence type="ECO:0000313" key="2">
    <source>
        <dbReference type="EMBL" id="SPC77604.1"/>
    </source>
</evidence>
<dbReference type="AlphaFoldDB" id="A0A2N9ESQ3"/>
<name>A0A2N9ESQ3_FAGSY</name>
<evidence type="ECO:0000256" key="1">
    <source>
        <dbReference type="SAM" id="MobiDB-lite"/>
    </source>
</evidence>
<dbReference type="EMBL" id="OIVN01000281">
    <property type="protein sequence ID" value="SPC77604.1"/>
    <property type="molecule type" value="Genomic_DNA"/>
</dbReference>
<protein>
    <submittedName>
        <fullName evidence="2">Uncharacterized protein</fullName>
    </submittedName>
</protein>
<organism evidence="2">
    <name type="scientific">Fagus sylvatica</name>
    <name type="common">Beechnut</name>
    <dbReference type="NCBI Taxonomy" id="28930"/>
    <lineage>
        <taxon>Eukaryota</taxon>
        <taxon>Viridiplantae</taxon>
        <taxon>Streptophyta</taxon>
        <taxon>Embryophyta</taxon>
        <taxon>Tracheophyta</taxon>
        <taxon>Spermatophyta</taxon>
        <taxon>Magnoliopsida</taxon>
        <taxon>eudicotyledons</taxon>
        <taxon>Gunneridae</taxon>
        <taxon>Pentapetalae</taxon>
        <taxon>rosids</taxon>
        <taxon>fabids</taxon>
        <taxon>Fagales</taxon>
        <taxon>Fagaceae</taxon>
        <taxon>Fagus</taxon>
    </lineage>
</organism>
<proteinExistence type="predicted"/>
<gene>
    <name evidence="2" type="ORF">FSB_LOCUS5486</name>
</gene>
<accession>A0A2N9ESQ3</accession>
<reference evidence="2" key="1">
    <citation type="submission" date="2018-02" db="EMBL/GenBank/DDBJ databases">
        <authorList>
            <person name="Cohen D.B."/>
            <person name="Kent A.D."/>
        </authorList>
    </citation>
    <scope>NUCLEOTIDE SEQUENCE</scope>
</reference>
<feature type="region of interest" description="Disordered" evidence="1">
    <location>
        <begin position="1"/>
        <end position="32"/>
    </location>
</feature>